<dbReference type="EMBL" id="MELI01000029">
    <property type="protein sequence ID" value="OFW34856.1"/>
    <property type="molecule type" value="Genomic_DNA"/>
</dbReference>
<evidence type="ECO:0000256" key="8">
    <source>
        <dbReference type="RuleBase" id="RU003664"/>
    </source>
</evidence>
<dbReference type="Gene3D" id="3.90.190.20">
    <property type="entry name" value="Mur ligase, C-terminal domain"/>
    <property type="match status" value="1"/>
</dbReference>
<dbReference type="Pfam" id="PF02875">
    <property type="entry name" value="Mur_ligase_C"/>
    <property type="match status" value="1"/>
</dbReference>
<keyword evidence="7 8" id="KW-0573">Peptidoglycan synthesis</keyword>
<dbReference type="GO" id="GO:0005524">
    <property type="term" value="F:ATP binding"/>
    <property type="evidence" value="ECO:0007669"/>
    <property type="project" value="UniProtKB-UniRule"/>
</dbReference>
<sequence>MDLSNERVLVIGLGRSGKAAALKLKGLGASVLASDVSTADEMSALAEELRAGGIDVELGAQDDSLLAGVDLVVVSPGVPSRVPLLLGARALGLPVWSEIELAYRLTDKPIIAITGTNGKTTTTTLIGEVFEAAGHPAAVGGNIGTPLVSIADDSGIETLIVEVSSFQLDTIVDFRPKIAVLLNITEDHLDWHPDFADYARAKSRIFLNQTVDDIAVLNLDDPHVKALVPGIKARVIGTSKDELKNGVCVSGGRIVIRLDKEIDLCGISELKLRGSHNIENVMAVAAACFAAGIDAQVIADTVTGFSGLHHRVEFVETINGVSYYNDSKATNVDATVKALTAFTEPLVLLVGGRNKGNSFVPLARSLGPGVKAVVGFGEAGRDILQVMPGDIRREYAATVEDAVVRAAALAHPGDVVLLSPACASFDAFNGYTQRGDAFKKAVIGLGVSDGESKN</sequence>
<evidence type="ECO:0000256" key="2">
    <source>
        <dbReference type="ARBA" id="ARBA00004752"/>
    </source>
</evidence>
<dbReference type="InterPro" id="IPR036565">
    <property type="entry name" value="Mur-like_cat_sf"/>
</dbReference>
<evidence type="ECO:0000259" key="9">
    <source>
        <dbReference type="Pfam" id="PF02875"/>
    </source>
</evidence>
<proteinExistence type="inferred from homology"/>
<dbReference type="GO" id="GO:0005737">
    <property type="term" value="C:cytoplasm"/>
    <property type="evidence" value="ECO:0007669"/>
    <property type="project" value="UniProtKB-SubCell"/>
</dbReference>
<evidence type="ECO:0000256" key="1">
    <source>
        <dbReference type="ARBA" id="ARBA00004496"/>
    </source>
</evidence>
<gene>
    <name evidence="7" type="primary">murD</name>
    <name evidence="11" type="ORF">A2074_06735</name>
</gene>
<comment type="pathway">
    <text evidence="2 7 8">Cell wall biogenesis; peptidoglycan biosynthesis.</text>
</comment>
<dbReference type="Gene3D" id="3.40.50.720">
    <property type="entry name" value="NAD(P)-binding Rossmann-like Domain"/>
    <property type="match status" value="1"/>
</dbReference>
<feature type="domain" description="Mur ligase C-terminal" evidence="9">
    <location>
        <begin position="310"/>
        <end position="422"/>
    </location>
</feature>
<keyword evidence="5 7" id="KW-0547">Nucleotide-binding</keyword>
<keyword evidence="4 7" id="KW-0436">Ligase</keyword>
<name>A0A1F2UU84_9ACTN</name>
<dbReference type="InterPro" id="IPR004101">
    <property type="entry name" value="Mur_ligase_C"/>
</dbReference>
<dbReference type="GO" id="GO:0009252">
    <property type="term" value="P:peptidoglycan biosynthetic process"/>
    <property type="evidence" value="ECO:0007669"/>
    <property type="project" value="UniProtKB-UniRule"/>
</dbReference>
<reference evidence="11 12" key="1">
    <citation type="journal article" date="2016" name="Nat. Commun.">
        <title>Thousands of microbial genomes shed light on interconnected biogeochemical processes in an aquifer system.</title>
        <authorList>
            <person name="Anantharaman K."/>
            <person name="Brown C.T."/>
            <person name="Hug L.A."/>
            <person name="Sharon I."/>
            <person name="Castelle C.J."/>
            <person name="Probst A.J."/>
            <person name="Thomas B.C."/>
            <person name="Singh A."/>
            <person name="Wilkins M.J."/>
            <person name="Karaoz U."/>
            <person name="Brodie E.L."/>
            <person name="Williams K.H."/>
            <person name="Hubbard S.S."/>
            <person name="Banfield J.F."/>
        </authorList>
    </citation>
    <scope>NUCLEOTIDE SEQUENCE [LARGE SCALE GENOMIC DNA]</scope>
</reference>
<keyword evidence="6 7" id="KW-0067">ATP-binding</keyword>
<dbReference type="GO" id="GO:0008764">
    <property type="term" value="F:UDP-N-acetylmuramoylalanine-D-glutamate ligase activity"/>
    <property type="evidence" value="ECO:0007669"/>
    <property type="project" value="UniProtKB-UniRule"/>
</dbReference>
<evidence type="ECO:0000256" key="7">
    <source>
        <dbReference type="HAMAP-Rule" id="MF_00639"/>
    </source>
</evidence>
<evidence type="ECO:0000313" key="11">
    <source>
        <dbReference type="EMBL" id="OFW34856.1"/>
    </source>
</evidence>
<dbReference type="InterPro" id="IPR013221">
    <property type="entry name" value="Mur_ligase_cen"/>
</dbReference>
<dbReference type="Proteomes" id="UP000178086">
    <property type="component" value="Unassembled WGS sequence"/>
</dbReference>
<dbReference type="Pfam" id="PF21799">
    <property type="entry name" value="MurD-like_N"/>
    <property type="match status" value="1"/>
</dbReference>
<dbReference type="UniPathway" id="UPA00219"/>
<dbReference type="AlphaFoldDB" id="A0A1F2UU84"/>
<dbReference type="Gene3D" id="3.40.1190.10">
    <property type="entry name" value="Mur-like, catalytic domain"/>
    <property type="match status" value="1"/>
</dbReference>
<comment type="similarity">
    <text evidence="7">Belongs to the MurCDEF family.</text>
</comment>
<dbReference type="GO" id="GO:0008360">
    <property type="term" value="P:regulation of cell shape"/>
    <property type="evidence" value="ECO:0007669"/>
    <property type="project" value="UniProtKB-KW"/>
</dbReference>
<comment type="caution">
    <text evidence="11">The sequence shown here is derived from an EMBL/GenBank/DDBJ whole genome shotgun (WGS) entry which is preliminary data.</text>
</comment>
<feature type="binding site" evidence="7">
    <location>
        <begin position="115"/>
        <end position="121"/>
    </location>
    <ligand>
        <name>ATP</name>
        <dbReference type="ChEBI" id="CHEBI:30616"/>
    </ligand>
</feature>
<comment type="subcellular location">
    <subcellularLocation>
        <location evidence="1 7 8">Cytoplasm</location>
    </subcellularLocation>
</comment>
<evidence type="ECO:0000256" key="4">
    <source>
        <dbReference type="ARBA" id="ARBA00022598"/>
    </source>
</evidence>
<dbReference type="GO" id="GO:0071555">
    <property type="term" value="P:cell wall organization"/>
    <property type="evidence" value="ECO:0007669"/>
    <property type="project" value="UniProtKB-KW"/>
</dbReference>
<dbReference type="EC" id="6.3.2.9" evidence="7 8"/>
<evidence type="ECO:0000256" key="5">
    <source>
        <dbReference type="ARBA" id="ARBA00022741"/>
    </source>
</evidence>
<dbReference type="PANTHER" id="PTHR43692:SF1">
    <property type="entry name" value="UDP-N-ACETYLMURAMOYLALANINE--D-GLUTAMATE LIGASE"/>
    <property type="match status" value="1"/>
</dbReference>
<keyword evidence="7 8" id="KW-0131">Cell cycle</keyword>
<keyword evidence="7 8" id="KW-0133">Cell shape</keyword>
<dbReference type="SUPFAM" id="SSF53244">
    <property type="entry name" value="MurD-like peptide ligases, peptide-binding domain"/>
    <property type="match status" value="1"/>
</dbReference>
<evidence type="ECO:0000259" key="10">
    <source>
        <dbReference type="Pfam" id="PF08245"/>
    </source>
</evidence>
<comment type="catalytic activity">
    <reaction evidence="7 8">
        <text>UDP-N-acetyl-alpha-D-muramoyl-L-alanine + D-glutamate + ATP = UDP-N-acetyl-alpha-D-muramoyl-L-alanyl-D-glutamate + ADP + phosphate + H(+)</text>
        <dbReference type="Rhea" id="RHEA:16429"/>
        <dbReference type="ChEBI" id="CHEBI:15378"/>
        <dbReference type="ChEBI" id="CHEBI:29986"/>
        <dbReference type="ChEBI" id="CHEBI:30616"/>
        <dbReference type="ChEBI" id="CHEBI:43474"/>
        <dbReference type="ChEBI" id="CHEBI:83898"/>
        <dbReference type="ChEBI" id="CHEBI:83900"/>
        <dbReference type="ChEBI" id="CHEBI:456216"/>
        <dbReference type="EC" id="6.3.2.9"/>
    </reaction>
</comment>
<keyword evidence="3 7" id="KW-0963">Cytoplasm</keyword>
<evidence type="ECO:0000256" key="6">
    <source>
        <dbReference type="ARBA" id="ARBA00022840"/>
    </source>
</evidence>
<organism evidence="11 12">
    <name type="scientific">Candidatus Aquicultor primus</name>
    <dbReference type="NCBI Taxonomy" id="1797195"/>
    <lineage>
        <taxon>Bacteria</taxon>
        <taxon>Bacillati</taxon>
        <taxon>Actinomycetota</taxon>
        <taxon>Candidatus Aquicultoria</taxon>
        <taxon>Candidatus Aquicultorales</taxon>
        <taxon>Candidatus Aquicultoraceae</taxon>
        <taxon>Candidatus Aquicultor</taxon>
    </lineage>
</organism>
<comment type="function">
    <text evidence="7 8">Cell wall formation. Catalyzes the addition of glutamate to the nucleotide precursor UDP-N-acetylmuramoyl-L-alanine (UMA).</text>
</comment>
<dbReference type="GO" id="GO:0051301">
    <property type="term" value="P:cell division"/>
    <property type="evidence" value="ECO:0007669"/>
    <property type="project" value="UniProtKB-KW"/>
</dbReference>
<protein>
    <recommendedName>
        <fullName evidence="7 8">UDP-N-acetylmuramoylalanine--D-glutamate ligase</fullName>
        <ecNumber evidence="7 8">6.3.2.9</ecNumber>
    </recommendedName>
    <alternativeName>
        <fullName evidence="7">D-glutamic acid-adding enzyme</fullName>
    </alternativeName>
    <alternativeName>
        <fullName evidence="7">UDP-N-acetylmuramoyl-L-alanyl-D-glutamate synthetase</fullName>
    </alternativeName>
</protein>
<evidence type="ECO:0000313" key="12">
    <source>
        <dbReference type="Proteomes" id="UP000178086"/>
    </source>
</evidence>
<dbReference type="HAMAP" id="MF_00639">
    <property type="entry name" value="MurD"/>
    <property type="match status" value="1"/>
</dbReference>
<dbReference type="Pfam" id="PF08245">
    <property type="entry name" value="Mur_ligase_M"/>
    <property type="match status" value="1"/>
</dbReference>
<dbReference type="InterPro" id="IPR005762">
    <property type="entry name" value="MurD"/>
</dbReference>
<accession>A0A1F2UU84</accession>
<dbReference type="PANTHER" id="PTHR43692">
    <property type="entry name" value="UDP-N-ACETYLMURAMOYLALANINE--D-GLUTAMATE LIGASE"/>
    <property type="match status" value="1"/>
</dbReference>
<dbReference type="NCBIfam" id="TIGR01087">
    <property type="entry name" value="murD"/>
    <property type="match status" value="1"/>
</dbReference>
<dbReference type="SUPFAM" id="SSF51984">
    <property type="entry name" value="MurCD N-terminal domain"/>
    <property type="match status" value="1"/>
</dbReference>
<evidence type="ECO:0000256" key="3">
    <source>
        <dbReference type="ARBA" id="ARBA00022490"/>
    </source>
</evidence>
<keyword evidence="7 8" id="KW-0961">Cell wall biogenesis/degradation</keyword>
<keyword evidence="7 8" id="KW-0132">Cell division</keyword>
<feature type="domain" description="Mur ligase central" evidence="10">
    <location>
        <begin position="113"/>
        <end position="288"/>
    </location>
</feature>
<dbReference type="SUPFAM" id="SSF53623">
    <property type="entry name" value="MurD-like peptide ligases, catalytic domain"/>
    <property type="match status" value="1"/>
</dbReference>
<dbReference type="InterPro" id="IPR036615">
    <property type="entry name" value="Mur_ligase_C_dom_sf"/>
</dbReference>